<protein>
    <submittedName>
        <fullName evidence="1">Uncharacterized protein</fullName>
    </submittedName>
</protein>
<dbReference type="EMBL" id="JBBKZV010000049">
    <property type="protein sequence ID" value="MEJ8827050.1"/>
    <property type="molecule type" value="Genomic_DNA"/>
</dbReference>
<dbReference type="Proteomes" id="UP001363010">
    <property type="component" value="Unassembled WGS sequence"/>
</dbReference>
<reference evidence="1 2" key="1">
    <citation type="submission" date="2024-03" db="EMBL/GenBank/DDBJ databases">
        <title>Novel species of the genus Variovorax.</title>
        <authorList>
            <person name="Liu Q."/>
            <person name="Xin Y.-H."/>
        </authorList>
    </citation>
    <scope>NUCLEOTIDE SEQUENCE [LARGE SCALE GENOMIC DNA]</scope>
    <source>
        <strain evidence="1 2">KACC 18501</strain>
    </source>
</reference>
<keyword evidence="2" id="KW-1185">Reference proteome</keyword>
<evidence type="ECO:0000313" key="1">
    <source>
        <dbReference type="EMBL" id="MEJ8827050.1"/>
    </source>
</evidence>
<organism evidence="1 2">
    <name type="scientific">Variovorax humicola</name>
    <dbReference type="NCBI Taxonomy" id="1769758"/>
    <lineage>
        <taxon>Bacteria</taxon>
        <taxon>Pseudomonadati</taxon>
        <taxon>Pseudomonadota</taxon>
        <taxon>Betaproteobacteria</taxon>
        <taxon>Burkholderiales</taxon>
        <taxon>Comamonadaceae</taxon>
        <taxon>Variovorax</taxon>
    </lineage>
</organism>
<evidence type="ECO:0000313" key="2">
    <source>
        <dbReference type="Proteomes" id="UP001363010"/>
    </source>
</evidence>
<accession>A0ABU8WAI4</accession>
<sequence>MKRSDGIPKWSMPALAVTVEQLAPAEFTWRLVERHAGHPSKCVAEAVERFTDYEQALDYGFVALKGRHQRELGAP</sequence>
<dbReference type="RefSeq" id="WP_340368081.1">
    <property type="nucleotide sequence ID" value="NZ_JBBKZV010000049.1"/>
</dbReference>
<gene>
    <name evidence="1" type="ORF">WKW80_34505</name>
</gene>
<comment type="caution">
    <text evidence="1">The sequence shown here is derived from an EMBL/GenBank/DDBJ whole genome shotgun (WGS) entry which is preliminary data.</text>
</comment>
<name>A0ABU8WAI4_9BURK</name>
<proteinExistence type="predicted"/>